<dbReference type="SUPFAM" id="SSF55781">
    <property type="entry name" value="GAF domain-like"/>
    <property type="match status" value="1"/>
</dbReference>
<dbReference type="PANTHER" id="PTHR43102:SF2">
    <property type="entry name" value="GAF DOMAIN-CONTAINING PROTEIN"/>
    <property type="match status" value="1"/>
</dbReference>
<dbReference type="Proteomes" id="UP000006072">
    <property type="component" value="Unassembled WGS sequence"/>
</dbReference>
<dbReference type="InterPro" id="IPR029016">
    <property type="entry name" value="GAF-like_dom_sf"/>
</dbReference>
<evidence type="ECO:0000313" key="3">
    <source>
        <dbReference type="Proteomes" id="UP000006072"/>
    </source>
</evidence>
<organism evidence="2 3">
    <name type="scientific">Mycolicibacterium vaccae ATCC 25954</name>
    <dbReference type="NCBI Taxonomy" id="1194972"/>
    <lineage>
        <taxon>Bacteria</taxon>
        <taxon>Bacillati</taxon>
        <taxon>Actinomycetota</taxon>
        <taxon>Actinomycetes</taxon>
        <taxon>Mycobacteriales</taxon>
        <taxon>Mycobacteriaceae</taxon>
        <taxon>Mycolicibacterium</taxon>
    </lineage>
</organism>
<dbReference type="Pfam" id="PF13185">
    <property type="entry name" value="GAF_2"/>
    <property type="match status" value="1"/>
</dbReference>
<gene>
    <name evidence="2" type="ORF">MVAC_06317</name>
</gene>
<name>K0UX40_MYCVA</name>
<dbReference type="InterPro" id="IPR003018">
    <property type="entry name" value="GAF"/>
</dbReference>
<feature type="domain" description="GAF" evidence="1">
    <location>
        <begin position="90"/>
        <end position="231"/>
    </location>
</feature>
<dbReference type="eggNOG" id="COG2203">
    <property type="taxonomic scope" value="Bacteria"/>
</dbReference>
<dbReference type="RefSeq" id="WP_003929399.1">
    <property type="nucleotide sequence ID" value="NZ_JH814686.1"/>
</dbReference>
<dbReference type="HOGENOM" id="CLU_102942_0_0_11"/>
<dbReference type="Gene3D" id="3.30.450.40">
    <property type="match status" value="1"/>
</dbReference>
<dbReference type="PATRIC" id="fig|1194972.3.peg.1274"/>
<dbReference type="EMBL" id="ALQA01000009">
    <property type="protein sequence ID" value="EJZ11346.1"/>
    <property type="molecule type" value="Genomic_DNA"/>
</dbReference>
<accession>K0UX40</accession>
<dbReference type="SMART" id="SM00065">
    <property type="entry name" value="GAF"/>
    <property type="match status" value="1"/>
</dbReference>
<evidence type="ECO:0000313" key="2">
    <source>
        <dbReference type="EMBL" id="EJZ11346.1"/>
    </source>
</evidence>
<dbReference type="PANTHER" id="PTHR43102">
    <property type="entry name" value="SLR1143 PROTEIN"/>
    <property type="match status" value="1"/>
</dbReference>
<protein>
    <submittedName>
        <fullName evidence="2">GAF domain-containing protein</fullName>
    </submittedName>
</protein>
<proteinExistence type="predicted"/>
<dbReference type="AlphaFoldDB" id="K0UX40"/>
<sequence length="232" mass="24785">MTAPLPRFDDWLNRRLDECAREAGQDVDAYVARAVASQMVRDLTRRENPVAAEVTGHLPGTVTAIDRAAAVLTDPRRLRAVHATGLLDSPADPVYDRITSAAAHALGAPFAALAVVDADRQYFKSFTGPRDDLAQRRLTALDRSFSKCVVATGAPLAVEDARNHPVFRGHPAVRDGSVGAYLGNPLVDPDGNAIGALCVFDTQPRRWGAGHRQILGDLTALAAELVFAADTA</sequence>
<reference evidence="2 3" key="1">
    <citation type="journal article" date="2012" name="J. Bacteriol.">
        <title>Complete Genome Sequence of Mycobacterium vaccae Type Strain ATCC 25954.</title>
        <authorList>
            <person name="Ho Y.S."/>
            <person name="Adroub S.A."/>
            <person name="Abadi M."/>
            <person name="Al Alwan B."/>
            <person name="Alkhateeb R."/>
            <person name="Gao G."/>
            <person name="Ragab A."/>
            <person name="Ali S."/>
            <person name="van Soolingen D."/>
            <person name="Bitter W."/>
            <person name="Pain A."/>
            <person name="Abdallah A.M."/>
        </authorList>
    </citation>
    <scope>NUCLEOTIDE SEQUENCE [LARGE SCALE GENOMIC DNA]</scope>
    <source>
        <strain evidence="2 3">ATCC 25954</strain>
    </source>
</reference>
<evidence type="ECO:0000259" key="1">
    <source>
        <dbReference type="SMART" id="SM00065"/>
    </source>
</evidence>
<keyword evidence="3" id="KW-1185">Reference proteome</keyword>
<comment type="caution">
    <text evidence="2">The sequence shown here is derived from an EMBL/GenBank/DDBJ whole genome shotgun (WGS) entry which is preliminary data.</text>
</comment>